<evidence type="ECO:0000313" key="3">
    <source>
        <dbReference type="Proteomes" id="UP000294796"/>
    </source>
</evidence>
<dbReference type="InterPro" id="IPR036465">
    <property type="entry name" value="vWFA_dom_sf"/>
</dbReference>
<dbReference type="InterPro" id="IPR002035">
    <property type="entry name" value="VWF_A"/>
</dbReference>
<dbReference type="PANTHER" id="PTHR22550:SF18">
    <property type="entry name" value="VWFA DOMAIN-CONTAINING PROTEIN"/>
    <property type="match status" value="1"/>
</dbReference>
<dbReference type="CDD" id="cd01467">
    <property type="entry name" value="vWA_BatA_type"/>
    <property type="match status" value="1"/>
</dbReference>
<dbReference type="SMART" id="SM00327">
    <property type="entry name" value="VWA"/>
    <property type="match status" value="1"/>
</dbReference>
<accession>A0A4R5TL25</accession>
<dbReference type="Gene3D" id="3.40.50.410">
    <property type="entry name" value="von Willebrand factor, type A domain"/>
    <property type="match status" value="1"/>
</dbReference>
<sequence length="348" mass="37410">MTDWIASLLPAGFAGFAWPWLLLALPLPLLVRWLAPPVRSGATALKVPWAGRLDGIAAGGDGMRRVRAMPLLAWAGWALLCIAAARPQGFGEVMQPPQAGRDLMLAVDLSGSMAEEDMRLGGRVVDRLTAAKAVLADFLDRREGDRVGLIVFGGRAYALAPLTLDRDTVRDQLLDSSVGLAGRETAIGDAIGLAVKRLRAQDAQQRVLVLLTDGVSNAGLLDPDRAARIARDEGVRIHTIAFGGDVQPLSMFGFRLPRAGADLEIDEAALARIAGATGGRAFHARDAEELGGIYAEIDRLEPVQRAGPGVRPLLELYRWPLALALLCGALALWPLRLRWPARVREMQP</sequence>
<proteinExistence type="predicted"/>
<dbReference type="PROSITE" id="PS50234">
    <property type="entry name" value="VWFA"/>
    <property type="match status" value="1"/>
</dbReference>
<comment type="caution">
    <text evidence="2">The sequence shown here is derived from an EMBL/GenBank/DDBJ whole genome shotgun (WGS) entry which is preliminary data.</text>
</comment>
<keyword evidence="3" id="KW-1185">Reference proteome</keyword>
<name>A0A4R5TL25_9GAMM</name>
<dbReference type="InterPro" id="IPR050768">
    <property type="entry name" value="UPF0353/GerABKA_families"/>
</dbReference>
<dbReference type="SUPFAM" id="SSF53300">
    <property type="entry name" value="vWA-like"/>
    <property type="match status" value="1"/>
</dbReference>
<protein>
    <submittedName>
        <fullName evidence="2">VWA domain-containing protein</fullName>
    </submittedName>
</protein>
<dbReference type="AlphaFoldDB" id="A0A4R5TL25"/>
<organism evidence="2 3">
    <name type="scientific">Luteimonas aestuarii</name>
    <dbReference type="NCBI Taxonomy" id="453837"/>
    <lineage>
        <taxon>Bacteria</taxon>
        <taxon>Pseudomonadati</taxon>
        <taxon>Pseudomonadota</taxon>
        <taxon>Gammaproteobacteria</taxon>
        <taxon>Lysobacterales</taxon>
        <taxon>Lysobacteraceae</taxon>
        <taxon>Luteimonas</taxon>
    </lineage>
</organism>
<gene>
    <name evidence="2" type="ORF">E2F46_11740</name>
</gene>
<dbReference type="InterPro" id="IPR033881">
    <property type="entry name" value="vWA_BatA_type"/>
</dbReference>
<feature type="domain" description="VWFA" evidence="1">
    <location>
        <begin position="102"/>
        <end position="297"/>
    </location>
</feature>
<dbReference type="EMBL" id="SMTF01000009">
    <property type="protein sequence ID" value="TDK23270.1"/>
    <property type="molecule type" value="Genomic_DNA"/>
</dbReference>
<dbReference type="RefSeq" id="WP_133322262.1">
    <property type="nucleotide sequence ID" value="NZ_SMTF01000009.1"/>
</dbReference>
<reference evidence="2 3" key="1">
    <citation type="submission" date="2019-03" db="EMBL/GenBank/DDBJ databases">
        <title>Luteimonas zhaokaii sp.nov., isolated from the rectal contents of Plateau pika in Yushu, Qinghai Province, China.</title>
        <authorList>
            <person name="Zhang G."/>
        </authorList>
    </citation>
    <scope>NUCLEOTIDE SEQUENCE [LARGE SCALE GENOMIC DNA]</scope>
    <source>
        <strain evidence="2 3">B9</strain>
    </source>
</reference>
<evidence type="ECO:0000313" key="2">
    <source>
        <dbReference type="EMBL" id="TDK23270.1"/>
    </source>
</evidence>
<evidence type="ECO:0000259" key="1">
    <source>
        <dbReference type="PROSITE" id="PS50234"/>
    </source>
</evidence>
<dbReference type="OrthoDB" id="6206554at2"/>
<dbReference type="Proteomes" id="UP000294796">
    <property type="component" value="Unassembled WGS sequence"/>
</dbReference>
<dbReference type="Pfam" id="PF00092">
    <property type="entry name" value="VWA"/>
    <property type="match status" value="1"/>
</dbReference>
<dbReference type="PANTHER" id="PTHR22550">
    <property type="entry name" value="SPORE GERMINATION PROTEIN"/>
    <property type="match status" value="1"/>
</dbReference>